<gene>
    <name evidence="1" type="ORF">F5878DRAFT_668170</name>
</gene>
<dbReference type="AlphaFoldDB" id="A0AA38NUL5"/>
<dbReference type="PANTHER" id="PTHR46791">
    <property type="entry name" value="EXPRESSED PROTEIN"/>
    <property type="match status" value="1"/>
</dbReference>
<proteinExistence type="predicted"/>
<evidence type="ECO:0000313" key="1">
    <source>
        <dbReference type="EMBL" id="KAJ3830915.1"/>
    </source>
</evidence>
<sequence length="291" mass="33595">MPETNAHILLDEFRRHHLHFQASITQVCQDDTIDAFHLALLGEDLEEFENAVSQNPAIFPDHSEWEVLQTNVQSMITDLRTIYRLRVEQSHRGHPNAISWEHTGSVGRPRMIIDPDFLRWAYGRHTTSGIAYFLNVSRRTVRRSLLEYGIVSPGRAPRSNNMDPNISVGQADHIFDPSHLAELPQEVRDAANSIQSSSSSAYLSNMSNNDLDMMIQLLRSHYPGAGIRMLDGMLRRLGQVLPYERIQQSLTRLEPVSRVFDRIRIRRRRYTVPGPNFLWHHDGHHRKHSCL</sequence>
<accession>A0AA38NUL5</accession>
<protein>
    <submittedName>
        <fullName evidence="1">Uncharacterized protein</fullName>
    </submittedName>
</protein>
<name>A0AA38NUL5_9AGAR</name>
<dbReference type="PANTHER" id="PTHR46791:SF5">
    <property type="entry name" value="CLR5 DOMAIN-CONTAINING PROTEIN-RELATED"/>
    <property type="match status" value="1"/>
</dbReference>
<organism evidence="1 2">
    <name type="scientific">Lentinula raphanica</name>
    <dbReference type="NCBI Taxonomy" id="153919"/>
    <lineage>
        <taxon>Eukaryota</taxon>
        <taxon>Fungi</taxon>
        <taxon>Dikarya</taxon>
        <taxon>Basidiomycota</taxon>
        <taxon>Agaricomycotina</taxon>
        <taxon>Agaricomycetes</taxon>
        <taxon>Agaricomycetidae</taxon>
        <taxon>Agaricales</taxon>
        <taxon>Marasmiineae</taxon>
        <taxon>Omphalotaceae</taxon>
        <taxon>Lentinula</taxon>
    </lineage>
</organism>
<dbReference type="Proteomes" id="UP001163846">
    <property type="component" value="Unassembled WGS sequence"/>
</dbReference>
<dbReference type="EMBL" id="MU808048">
    <property type="protein sequence ID" value="KAJ3830915.1"/>
    <property type="molecule type" value="Genomic_DNA"/>
</dbReference>
<keyword evidence="2" id="KW-1185">Reference proteome</keyword>
<comment type="caution">
    <text evidence="1">The sequence shown here is derived from an EMBL/GenBank/DDBJ whole genome shotgun (WGS) entry which is preliminary data.</text>
</comment>
<reference evidence="1" key="1">
    <citation type="submission" date="2022-08" db="EMBL/GenBank/DDBJ databases">
        <authorList>
            <consortium name="DOE Joint Genome Institute"/>
            <person name="Min B."/>
            <person name="Riley R."/>
            <person name="Sierra-Patev S."/>
            <person name="Naranjo-Ortiz M."/>
            <person name="Looney B."/>
            <person name="Konkel Z."/>
            <person name="Slot J.C."/>
            <person name="Sakamoto Y."/>
            <person name="Steenwyk J.L."/>
            <person name="Rokas A."/>
            <person name="Carro J."/>
            <person name="Camarero S."/>
            <person name="Ferreira P."/>
            <person name="Molpeceres G."/>
            <person name="Ruiz-Duenas F.J."/>
            <person name="Serrano A."/>
            <person name="Henrissat B."/>
            <person name="Drula E."/>
            <person name="Hughes K.W."/>
            <person name="Mata J.L."/>
            <person name="Ishikawa N.K."/>
            <person name="Vargas-Isla R."/>
            <person name="Ushijima S."/>
            <person name="Smith C.A."/>
            <person name="Ahrendt S."/>
            <person name="Andreopoulos W."/>
            <person name="He G."/>
            <person name="Labutti K."/>
            <person name="Lipzen A."/>
            <person name="Ng V."/>
            <person name="Sandor L."/>
            <person name="Barry K."/>
            <person name="Martinez A.T."/>
            <person name="Xiao Y."/>
            <person name="Gibbons J.G."/>
            <person name="Terashima K."/>
            <person name="Hibbett D.S."/>
            <person name="Grigoriev I.V."/>
        </authorList>
    </citation>
    <scope>NUCLEOTIDE SEQUENCE</scope>
    <source>
        <strain evidence="1">TFB9207</strain>
    </source>
</reference>
<evidence type="ECO:0000313" key="2">
    <source>
        <dbReference type="Proteomes" id="UP001163846"/>
    </source>
</evidence>